<comment type="caution">
    <text evidence="1">The sequence shown here is derived from an EMBL/GenBank/DDBJ whole genome shotgun (WGS) entry which is preliminary data.</text>
</comment>
<evidence type="ECO:0000313" key="1">
    <source>
        <dbReference type="EMBL" id="KAK1720230.1"/>
    </source>
</evidence>
<proteinExistence type="predicted"/>
<accession>A0AAD8UD24</accession>
<dbReference type="GeneID" id="85394624"/>
<keyword evidence="2" id="KW-1185">Reference proteome</keyword>
<sequence>MELGRRHLLNLLSLMRQWIKGLDQLRPSFHDPRGQDTGDRCRSRARLVSSRVKWEGVVDLWVLSSVQIHGTGVIQLLEMRSPKGHCHLPQVRYLKQYRVPNPAKWKDSNSSLFPRLGDLIEVEYSFPHPDSGHGAGTYLSYVPNLALEFSSLDYVRH</sequence>
<dbReference type="RefSeq" id="XP_060361741.1">
    <property type="nucleotide sequence ID" value="XM_060510725.1"/>
</dbReference>
<dbReference type="Proteomes" id="UP001244207">
    <property type="component" value="Unassembled WGS sequence"/>
</dbReference>
<dbReference type="EMBL" id="JAHMHS010000091">
    <property type="protein sequence ID" value="KAK1720230.1"/>
    <property type="molecule type" value="Genomic_DNA"/>
</dbReference>
<organism evidence="1 2">
    <name type="scientific">Glomerella acutata</name>
    <name type="common">Colletotrichum acutatum</name>
    <dbReference type="NCBI Taxonomy" id="27357"/>
    <lineage>
        <taxon>Eukaryota</taxon>
        <taxon>Fungi</taxon>
        <taxon>Dikarya</taxon>
        <taxon>Ascomycota</taxon>
        <taxon>Pezizomycotina</taxon>
        <taxon>Sordariomycetes</taxon>
        <taxon>Hypocreomycetidae</taxon>
        <taxon>Glomerellales</taxon>
        <taxon>Glomerellaceae</taxon>
        <taxon>Colletotrichum</taxon>
        <taxon>Colletotrichum acutatum species complex</taxon>
    </lineage>
</organism>
<dbReference type="AlphaFoldDB" id="A0AAD8UD24"/>
<reference evidence="1" key="1">
    <citation type="submission" date="2021-12" db="EMBL/GenBank/DDBJ databases">
        <title>Comparative genomics, transcriptomics and evolutionary studies reveal genomic signatures of adaptation to plant cell wall in hemibiotrophic fungi.</title>
        <authorList>
            <consortium name="DOE Joint Genome Institute"/>
            <person name="Baroncelli R."/>
            <person name="Diaz J.F."/>
            <person name="Benocci T."/>
            <person name="Peng M."/>
            <person name="Battaglia E."/>
            <person name="Haridas S."/>
            <person name="Andreopoulos W."/>
            <person name="Labutti K."/>
            <person name="Pangilinan J."/>
            <person name="Floch G.L."/>
            <person name="Makela M.R."/>
            <person name="Henrissat B."/>
            <person name="Grigoriev I.V."/>
            <person name="Crouch J.A."/>
            <person name="De Vries R.P."/>
            <person name="Sukno S.A."/>
            <person name="Thon M.R."/>
        </authorList>
    </citation>
    <scope>NUCLEOTIDE SEQUENCE</scope>
    <source>
        <strain evidence="1">CBS 112980</strain>
    </source>
</reference>
<gene>
    <name evidence="1" type="ORF">BDZ83DRAFT_654530</name>
</gene>
<name>A0AAD8UD24_GLOAC</name>
<evidence type="ECO:0000313" key="2">
    <source>
        <dbReference type="Proteomes" id="UP001244207"/>
    </source>
</evidence>
<protein>
    <submittedName>
        <fullName evidence="1">Uncharacterized protein</fullName>
    </submittedName>
</protein>